<dbReference type="Gene3D" id="3.40.50.300">
    <property type="entry name" value="P-loop containing nucleotide triphosphate hydrolases"/>
    <property type="match status" value="2"/>
</dbReference>
<keyword evidence="5" id="KW-0547">Nucleotide-binding</keyword>
<name>A0AAP6JER0_9GAMM</name>
<protein>
    <recommendedName>
        <fullName evidence="2">endopeptidase La</fullName>
        <ecNumber evidence="2">3.4.21.53</ecNumber>
    </recommendedName>
</protein>
<evidence type="ECO:0000256" key="2">
    <source>
        <dbReference type="PROSITE-ProRule" id="PRU01122"/>
    </source>
</evidence>
<dbReference type="InterPro" id="IPR020568">
    <property type="entry name" value="Ribosomal_Su5_D2-typ_SF"/>
</dbReference>
<evidence type="ECO:0000313" key="5">
    <source>
        <dbReference type="EMBL" id="MEA5445653.1"/>
    </source>
</evidence>
<dbReference type="GO" id="GO:0006508">
    <property type="term" value="P:proteolysis"/>
    <property type="evidence" value="ECO:0007669"/>
    <property type="project" value="UniProtKB-KW"/>
</dbReference>
<comment type="caution">
    <text evidence="5">The sequence shown here is derived from an EMBL/GenBank/DDBJ whole genome shotgun (WGS) entry which is preliminary data.</text>
</comment>
<dbReference type="InterPro" id="IPR014721">
    <property type="entry name" value="Ribsml_uS5_D2-typ_fold_subgr"/>
</dbReference>
<evidence type="ECO:0000259" key="4">
    <source>
        <dbReference type="PROSITE" id="PS51786"/>
    </source>
</evidence>
<keyword evidence="1 2" id="KW-0645">Protease</keyword>
<dbReference type="SUPFAM" id="SSF52540">
    <property type="entry name" value="P-loop containing nucleoside triphosphate hydrolases"/>
    <property type="match status" value="1"/>
</dbReference>
<dbReference type="InterPro" id="IPR027417">
    <property type="entry name" value="P-loop_NTPase"/>
</dbReference>
<keyword evidence="2" id="KW-0378">Hydrolase</keyword>
<feature type="domain" description="Lon proteolytic" evidence="4">
    <location>
        <begin position="562"/>
        <end position="757"/>
    </location>
</feature>
<dbReference type="Gene3D" id="1.10.8.60">
    <property type="match status" value="1"/>
</dbReference>
<dbReference type="InterPro" id="IPR008269">
    <property type="entry name" value="Lon_proteolytic"/>
</dbReference>
<dbReference type="RefSeq" id="WP_346051312.1">
    <property type="nucleotide sequence ID" value="NZ_JAYGII010000013.1"/>
</dbReference>
<comment type="catalytic activity">
    <reaction evidence="2">
        <text>Hydrolysis of proteins in presence of ATP.</text>
        <dbReference type="EC" id="3.4.21.53"/>
    </reaction>
</comment>
<dbReference type="PANTHER" id="PTHR10046">
    <property type="entry name" value="ATP DEPENDENT LON PROTEASE FAMILY MEMBER"/>
    <property type="match status" value="1"/>
</dbReference>
<dbReference type="GO" id="GO:0004252">
    <property type="term" value="F:serine-type endopeptidase activity"/>
    <property type="evidence" value="ECO:0007669"/>
    <property type="project" value="UniProtKB-UniRule"/>
</dbReference>
<dbReference type="PROSITE" id="PS51786">
    <property type="entry name" value="LON_PROTEOLYTIC"/>
    <property type="match status" value="1"/>
</dbReference>
<evidence type="ECO:0000313" key="6">
    <source>
        <dbReference type="Proteomes" id="UP001302316"/>
    </source>
</evidence>
<dbReference type="Pfam" id="PF13654">
    <property type="entry name" value="AAA_32"/>
    <property type="match status" value="1"/>
</dbReference>
<dbReference type="GO" id="GO:0030163">
    <property type="term" value="P:protein catabolic process"/>
    <property type="evidence" value="ECO:0007669"/>
    <property type="project" value="InterPro"/>
</dbReference>
<dbReference type="InterPro" id="IPR041699">
    <property type="entry name" value="AAA_32"/>
</dbReference>
<keyword evidence="2" id="KW-0720">Serine protease</keyword>
<dbReference type="GO" id="GO:0005524">
    <property type="term" value="F:ATP binding"/>
    <property type="evidence" value="ECO:0007669"/>
    <property type="project" value="UniProtKB-KW"/>
</dbReference>
<proteinExistence type="inferred from homology"/>
<dbReference type="SUPFAM" id="SSF54211">
    <property type="entry name" value="Ribosomal protein S5 domain 2-like"/>
    <property type="match status" value="1"/>
</dbReference>
<evidence type="ECO:0000256" key="1">
    <source>
        <dbReference type="ARBA" id="ARBA00022670"/>
    </source>
</evidence>
<organism evidence="5 6">
    <name type="scientific">Natronospira elongata</name>
    <dbReference type="NCBI Taxonomy" id="3110268"/>
    <lineage>
        <taxon>Bacteria</taxon>
        <taxon>Pseudomonadati</taxon>
        <taxon>Pseudomonadota</taxon>
        <taxon>Gammaproteobacteria</taxon>
        <taxon>Natronospirales</taxon>
        <taxon>Natronospiraceae</taxon>
        <taxon>Natronospira</taxon>
    </lineage>
</organism>
<keyword evidence="5" id="KW-0067">ATP-binding</keyword>
<dbReference type="InterPro" id="IPR027065">
    <property type="entry name" value="Lon_Prtase"/>
</dbReference>
<dbReference type="Proteomes" id="UP001302316">
    <property type="component" value="Unassembled WGS sequence"/>
</dbReference>
<dbReference type="PRINTS" id="PR00830">
    <property type="entry name" value="ENDOLAPTASE"/>
</dbReference>
<sequence>MPSETALTPEELYRACDPASLDFESTEELDNPEGVIGQKRAIDALSFGAGIGSRGYNIFVLGPNGVGKKTVVRKFLAEKAAAALVPPDWCHAHNFKDENRPRLMRFEPGQGAACRRDMDRILERLKTVLPASFESEDYQGRLQRIKQDFQKRQQEAVKLIEDEAEEYDIALIQTASEMSFAPRSKGEVMEPEQFHSLPKAERDRFEERIEELQDKLQVVAGQFPKWRTEMQERVRELNEQTIREASEAFLEDVERSYPEHEALGQHLKAVGDDLVEHQAIIARLGDEEDPDSRAAFEHLFTRYRLMVLVDNSEQEGAPVVYHDFPTYQHLIGRVEHKVRQGALVTDFSLVRPGALHRANGGYLILDAEKVLSQPFAWESLKRALYARQVRIESLEQMYSSVSTVSLEPEPMPLDIKVLLLGDRYTYYLLAEHDPEFCELFKVQADFEDDLPRGEGQDMAHARLIASIVQREELLPLKAPAVARVIEYGSRLAEDKERMSAHAGRIADLLREADHWARQAGSDQIRVADIQATIDQQDYRARRLEERMDREIQRETMLLSTSGTALGQVNALTVTHLGSFAFGRPARVTATTRLGSGQLVDIEREVELGGPIHSKGVLILSGYLGVSYARERSLSVNATLVFEQGYGEVDGDSASLAELCALLSDLSGVPIRQSLAVTGAVNQKGQVQAIGGVNEKVEGFFKVCQLRGLNGKQGVIIPRANMGDLMLDHRVRKAVSDGLFRVYAVDHVDQALGLLTGRRPGRRRRDGSYPPSTVNGRVEHTLIRYAKLKQEEEGEGGDE</sequence>
<gene>
    <name evidence="5" type="ORF">VCB98_07470</name>
</gene>
<feature type="active site" evidence="2">
    <location>
        <position position="695"/>
    </location>
</feature>
<accession>A0AAP6JER0</accession>
<dbReference type="EMBL" id="JAYGII010000013">
    <property type="protein sequence ID" value="MEA5445653.1"/>
    <property type="molecule type" value="Genomic_DNA"/>
</dbReference>
<dbReference type="InterPro" id="IPR046844">
    <property type="entry name" value="Lon-like_helical"/>
</dbReference>
<keyword evidence="3" id="KW-0175">Coiled coil</keyword>
<dbReference type="AlphaFoldDB" id="A0AAP6JER0"/>
<keyword evidence="6" id="KW-1185">Reference proteome</keyword>
<dbReference type="EC" id="3.4.21.53" evidence="2"/>
<feature type="coiled-coil region" evidence="3">
    <location>
        <begin position="526"/>
        <end position="553"/>
    </location>
</feature>
<dbReference type="InterPro" id="IPR046843">
    <property type="entry name" value="LonB_AAA-LID"/>
</dbReference>
<feature type="active site" evidence="2">
    <location>
        <position position="652"/>
    </location>
</feature>
<comment type="similarity">
    <text evidence="2">Belongs to the peptidase S16 family.</text>
</comment>
<dbReference type="Pfam" id="PF20436">
    <property type="entry name" value="LonB_AAA-LID"/>
    <property type="match status" value="1"/>
</dbReference>
<dbReference type="Gene3D" id="3.30.230.10">
    <property type="match status" value="1"/>
</dbReference>
<reference evidence="5 6" key="1">
    <citation type="submission" date="2023-12" db="EMBL/GenBank/DDBJ databases">
        <title>Whole-genome sequencing of halo(alkali)philic microorganisms from hypersaline lakes.</title>
        <authorList>
            <person name="Sorokin D.Y."/>
            <person name="Merkel A.Y."/>
            <person name="Messina E."/>
            <person name="Yakimov M."/>
        </authorList>
    </citation>
    <scope>NUCLEOTIDE SEQUENCE [LARGE SCALE GENOMIC DNA]</scope>
    <source>
        <strain evidence="5 6">AB-CW1</strain>
    </source>
</reference>
<dbReference type="Pfam" id="PF05362">
    <property type="entry name" value="Lon_C"/>
    <property type="match status" value="1"/>
</dbReference>
<dbReference type="Pfam" id="PF20437">
    <property type="entry name" value="LonC_helical"/>
    <property type="match status" value="1"/>
</dbReference>
<evidence type="ECO:0000256" key="3">
    <source>
        <dbReference type="SAM" id="Coils"/>
    </source>
</evidence>
<dbReference type="GO" id="GO:0004176">
    <property type="term" value="F:ATP-dependent peptidase activity"/>
    <property type="evidence" value="ECO:0007669"/>
    <property type="project" value="UniProtKB-UniRule"/>
</dbReference>